<dbReference type="PANTHER" id="PTHR39200:SF1">
    <property type="entry name" value="AUTO-TRANSPORTER ADHESIN HEAD GIN DOMAIN-CONTAINING PROTEIN-RELATED"/>
    <property type="match status" value="1"/>
</dbReference>
<feature type="chain" id="PRO_5021308245" evidence="1">
    <location>
        <begin position="19"/>
        <end position="206"/>
    </location>
</feature>
<sequence>MRLVLLVTALCLAFTAQANDEVRVVPAFTSISVQGPISVTVEGGTTQSMNIRGSDKFIQALTSQVVNGELRLRLPDKSFMTKAGDQRIIITMPQLRAFSAEGAGEIKLENMRGERLDVSYKGAGRMLITGKVDALKLKAEGVGEVNTKGLITHDADVDFRGIGEVQVYAKNKLDAVVRGMGSLTYFGKPQTVNKSVAGLGKVIAGD</sequence>
<organism evidence="3 4">
    <name type="scientific">Massilia horti</name>
    <dbReference type="NCBI Taxonomy" id="2562153"/>
    <lineage>
        <taxon>Bacteria</taxon>
        <taxon>Pseudomonadati</taxon>
        <taxon>Pseudomonadota</taxon>
        <taxon>Betaproteobacteria</taxon>
        <taxon>Burkholderiales</taxon>
        <taxon>Oxalobacteraceae</taxon>
        <taxon>Telluria group</taxon>
        <taxon>Massilia</taxon>
    </lineage>
</organism>
<dbReference type="EMBL" id="SPUM01000002">
    <property type="protein sequence ID" value="TFW36157.1"/>
    <property type="molecule type" value="Genomic_DNA"/>
</dbReference>
<dbReference type="AlphaFoldDB" id="A0A4Y9T5W9"/>
<feature type="signal peptide" evidence="1">
    <location>
        <begin position="1"/>
        <end position="18"/>
    </location>
</feature>
<evidence type="ECO:0000313" key="4">
    <source>
        <dbReference type="Proteomes" id="UP000297258"/>
    </source>
</evidence>
<protein>
    <submittedName>
        <fullName evidence="3">DUF2807 domain-containing protein</fullName>
    </submittedName>
</protein>
<comment type="caution">
    <text evidence="3">The sequence shown here is derived from an EMBL/GenBank/DDBJ whole genome shotgun (WGS) entry which is preliminary data.</text>
</comment>
<evidence type="ECO:0000256" key="1">
    <source>
        <dbReference type="SAM" id="SignalP"/>
    </source>
</evidence>
<keyword evidence="4" id="KW-1185">Reference proteome</keyword>
<accession>A0A4Y9T5W9</accession>
<gene>
    <name evidence="3" type="ORF">E4O92_00180</name>
</gene>
<name>A0A4Y9T5W9_9BURK</name>
<dbReference type="RefSeq" id="WP_135187721.1">
    <property type="nucleotide sequence ID" value="NZ_SPUM01000002.1"/>
</dbReference>
<dbReference type="InterPro" id="IPR021255">
    <property type="entry name" value="DUF2807"/>
</dbReference>
<dbReference type="PANTHER" id="PTHR39200">
    <property type="entry name" value="HYPOTHETICAL EXPORTED PROTEIN"/>
    <property type="match status" value="1"/>
</dbReference>
<proteinExistence type="predicted"/>
<dbReference type="Pfam" id="PF10988">
    <property type="entry name" value="DUF2807"/>
    <property type="match status" value="1"/>
</dbReference>
<feature type="domain" description="Putative auto-transporter adhesin head GIN" evidence="2">
    <location>
        <begin position="27"/>
        <end position="189"/>
    </location>
</feature>
<dbReference type="Proteomes" id="UP000297258">
    <property type="component" value="Unassembled WGS sequence"/>
</dbReference>
<dbReference type="Gene3D" id="2.160.20.120">
    <property type="match status" value="1"/>
</dbReference>
<reference evidence="3 4" key="1">
    <citation type="submission" date="2019-03" db="EMBL/GenBank/DDBJ databases">
        <title>Draft genome of Massilia hortus sp. nov., a novel bacterial species of the Oxalobacteraceae family.</title>
        <authorList>
            <person name="Peta V."/>
            <person name="Raths R."/>
            <person name="Bucking H."/>
        </authorList>
    </citation>
    <scope>NUCLEOTIDE SEQUENCE [LARGE SCALE GENOMIC DNA]</scope>
    <source>
        <strain evidence="3 4">ONC3</strain>
    </source>
</reference>
<keyword evidence="1" id="KW-0732">Signal</keyword>
<dbReference type="OrthoDB" id="8774193at2"/>
<evidence type="ECO:0000259" key="2">
    <source>
        <dbReference type="Pfam" id="PF10988"/>
    </source>
</evidence>
<evidence type="ECO:0000313" key="3">
    <source>
        <dbReference type="EMBL" id="TFW36157.1"/>
    </source>
</evidence>